<dbReference type="Pfam" id="PF04199">
    <property type="entry name" value="Cyclase"/>
    <property type="match status" value="1"/>
</dbReference>
<keyword evidence="2" id="KW-1185">Reference proteome</keyword>
<dbReference type="AlphaFoldDB" id="A0A7G9GI34"/>
<protein>
    <submittedName>
        <fullName evidence="1">Cyclase family protein</fullName>
    </submittedName>
</protein>
<dbReference type="EMBL" id="CP060635">
    <property type="protein sequence ID" value="QNM10466.1"/>
    <property type="molecule type" value="Genomic_DNA"/>
</dbReference>
<evidence type="ECO:0000313" key="1">
    <source>
        <dbReference type="EMBL" id="QNM10466.1"/>
    </source>
</evidence>
<dbReference type="Proteomes" id="UP000515860">
    <property type="component" value="Chromosome"/>
</dbReference>
<dbReference type="InterPro" id="IPR007325">
    <property type="entry name" value="KFase/CYL"/>
</dbReference>
<dbReference type="InterPro" id="IPR037175">
    <property type="entry name" value="KFase_sf"/>
</dbReference>
<proteinExistence type="predicted"/>
<dbReference type="PANTHER" id="PTHR34861">
    <property type="match status" value="1"/>
</dbReference>
<accession>A0A7G9GI34</accession>
<dbReference type="GO" id="GO:0019441">
    <property type="term" value="P:L-tryptophan catabolic process to kynurenine"/>
    <property type="evidence" value="ECO:0007669"/>
    <property type="project" value="InterPro"/>
</dbReference>
<reference evidence="1 2" key="1">
    <citation type="submission" date="2020-08" db="EMBL/GenBank/DDBJ databases">
        <authorList>
            <person name="Liu C."/>
            <person name="Sun Q."/>
        </authorList>
    </citation>
    <scope>NUCLEOTIDE SEQUENCE [LARGE SCALE GENOMIC DNA]</scope>
    <source>
        <strain evidence="1 2">NSJ-29</strain>
    </source>
</reference>
<name>A0A7G9GI34_9FIRM</name>
<organism evidence="1 2">
    <name type="scientific">Wansuia hejianensis</name>
    <dbReference type="NCBI Taxonomy" id="2763667"/>
    <lineage>
        <taxon>Bacteria</taxon>
        <taxon>Bacillati</taxon>
        <taxon>Bacillota</taxon>
        <taxon>Clostridia</taxon>
        <taxon>Lachnospirales</taxon>
        <taxon>Lachnospiraceae</taxon>
        <taxon>Wansuia</taxon>
    </lineage>
</organism>
<dbReference type="SUPFAM" id="SSF102198">
    <property type="entry name" value="Putative cyclase"/>
    <property type="match status" value="1"/>
</dbReference>
<sequence>MDCGSVLQALSLVKKGRIYDLETERFKGMNIWNGHCGFEIVSYASPSGRRKLKNTNAHCSVNWYQKGEWMDEEHNAPDYRMGCNTEMVMGPLHLGTHIDALCHWTTGEDDHWYGGYTDAEYGSVLGPSKCDAAKIPPMIMRGVMLDIASYKGVEYLPGDYIISAEDCEACARWEGVALKRGDAVLLRTGNGWPEERAGGAGLGISAARYLVEEGGAILVGDDKSCLDGEKADGSMSVPRHPQPVHHYLLIQQGVHIMEYVQLEELARDEVYEFCFISCSPKLRNATGMPVRPIALV</sequence>
<evidence type="ECO:0000313" key="2">
    <source>
        <dbReference type="Proteomes" id="UP000515860"/>
    </source>
</evidence>
<gene>
    <name evidence="1" type="ORF">H9Q79_08525</name>
</gene>
<dbReference type="PANTHER" id="PTHR34861:SF10">
    <property type="entry name" value="CYCLASE"/>
    <property type="match status" value="1"/>
</dbReference>
<dbReference type="KEGG" id="whj:H9Q79_08525"/>
<dbReference type="Gene3D" id="3.50.30.50">
    <property type="entry name" value="Putative cyclase"/>
    <property type="match status" value="1"/>
</dbReference>
<dbReference type="GO" id="GO:0004061">
    <property type="term" value="F:arylformamidase activity"/>
    <property type="evidence" value="ECO:0007669"/>
    <property type="project" value="InterPro"/>
</dbReference>